<proteinExistence type="predicted"/>
<dbReference type="RefSeq" id="WP_245711541.1">
    <property type="nucleotide sequence ID" value="NZ_FMZC01000033.1"/>
</dbReference>
<keyword evidence="3" id="KW-1185">Reference proteome</keyword>
<evidence type="ECO:0000313" key="3">
    <source>
        <dbReference type="Proteomes" id="UP000198781"/>
    </source>
</evidence>
<sequence length="120" mass="13536">MLERAYAYDALGQLIVRANTLRGRQDFRYDPVGRILAALPGQGSHQSSELFAFDPAGNLLDASQTQMRRQQEDRSEQGASRGLGVIQDNRLRFYQDLHFEYDLHGNVTKRTRGNQKAGAP</sequence>
<evidence type="ECO:0000313" key="2">
    <source>
        <dbReference type="EMBL" id="SDE76327.1"/>
    </source>
</evidence>
<feature type="region of interest" description="Disordered" evidence="1">
    <location>
        <begin position="61"/>
        <end position="83"/>
    </location>
</feature>
<accession>A0A1G7FK69</accession>
<dbReference type="STRING" id="187868.SAMN05192589_1332"/>
<protein>
    <submittedName>
        <fullName evidence="2">YD repeat-containing protein</fullName>
    </submittedName>
</protein>
<reference evidence="2 3" key="1">
    <citation type="submission" date="2016-10" db="EMBL/GenBank/DDBJ databases">
        <authorList>
            <person name="de Groot N.N."/>
        </authorList>
    </citation>
    <scope>NUCLEOTIDE SEQUENCE [LARGE SCALE GENOMIC DNA]</scope>
    <source>
        <strain evidence="2 3">DSM 16619</strain>
    </source>
</reference>
<dbReference type="EMBL" id="FMZC01000033">
    <property type="protein sequence ID" value="SDE76327.1"/>
    <property type="molecule type" value="Genomic_DNA"/>
</dbReference>
<evidence type="ECO:0000256" key="1">
    <source>
        <dbReference type="SAM" id="MobiDB-lite"/>
    </source>
</evidence>
<name>A0A1G7FK69_9BURK</name>
<dbReference type="Proteomes" id="UP000198781">
    <property type="component" value="Unassembled WGS sequence"/>
</dbReference>
<dbReference type="AlphaFoldDB" id="A0A1G7FK69"/>
<gene>
    <name evidence="2" type="ORF">SAMN05192589_1332</name>
</gene>
<dbReference type="Gene3D" id="2.180.10.10">
    <property type="entry name" value="RHS repeat-associated core"/>
    <property type="match status" value="1"/>
</dbReference>
<organism evidence="2 3">
    <name type="scientific">Paracidovorax valerianellae</name>
    <dbReference type="NCBI Taxonomy" id="187868"/>
    <lineage>
        <taxon>Bacteria</taxon>
        <taxon>Pseudomonadati</taxon>
        <taxon>Pseudomonadota</taxon>
        <taxon>Betaproteobacteria</taxon>
        <taxon>Burkholderiales</taxon>
        <taxon>Comamonadaceae</taxon>
        <taxon>Paracidovorax</taxon>
    </lineage>
</organism>